<organism evidence="8 9">
    <name type="scientific">Roseomonas nitratireducens</name>
    <dbReference type="NCBI Taxonomy" id="2820810"/>
    <lineage>
        <taxon>Bacteria</taxon>
        <taxon>Pseudomonadati</taxon>
        <taxon>Pseudomonadota</taxon>
        <taxon>Alphaproteobacteria</taxon>
        <taxon>Acetobacterales</taxon>
        <taxon>Roseomonadaceae</taxon>
        <taxon>Roseomonas</taxon>
    </lineage>
</organism>
<reference evidence="8 9" key="1">
    <citation type="submission" date="2021-03" db="EMBL/GenBank/DDBJ databases">
        <authorList>
            <person name="So Y."/>
        </authorList>
    </citation>
    <scope>NUCLEOTIDE SEQUENCE [LARGE SCALE GENOMIC DNA]</scope>
    <source>
        <strain evidence="8 9">PWR1</strain>
    </source>
</reference>
<dbReference type="InterPro" id="IPR005110">
    <property type="entry name" value="MoeA_linker/N"/>
</dbReference>
<evidence type="ECO:0000256" key="5">
    <source>
        <dbReference type="ARBA" id="ARBA00047317"/>
    </source>
</evidence>
<proteinExistence type="inferred from homology"/>
<comment type="function">
    <text evidence="1 6">Catalyzes the insertion of molybdate into adenylated molybdopterin with the concomitant release of AMP.</text>
</comment>
<dbReference type="PANTHER" id="PTHR10192:SF5">
    <property type="entry name" value="GEPHYRIN"/>
    <property type="match status" value="1"/>
</dbReference>
<dbReference type="Pfam" id="PF03453">
    <property type="entry name" value="MoeA_N"/>
    <property type="match status" value="1"/>
</dbReference>
<dbReference type="InterPro" id="IPR036135">
    <property type="entry name" value="MoeA_linker/N_sf"/>
</dbReference>
<evidence type="ECO:0000256" key="1">
    <source>
        <dbReference type="ARBA" id="ARBA00002901"/>
    </source>
</evidence>
<dbReference type="Pfam" id="PF03454">
    <property type="entry name" value="MoeA_C"/>
    <property type="match status" value="1"/>
</dbReference>
<gene>
    <name evidence="8" type="ORF">J5Y09_09045</name>
</gene>
<evidence type="ECO:0000256" key="3">
    <source>
        <dbReference type="ARBA" id="ARBA00010763"/>
    </source>
</evidence>
<dbReference type="SUPFAM" id="SSF63882">
    <property type="entry name" value="MoeA N-terminal region -like"/>
    <property type="match status" value="1"/>
</dbReference>
<feature type="domain" description="MoaB/Mog" evidence="7">
    <location>
        <begin position="169"/>
        <end position="299"/>
    </location>
</feature>
<keyword evidence="6" id="KW-0808">Transferase</keyword>
<evidence type="ECO:0000259" key="7">
    <source>
        <dbReference type="SMART" id="SM00852"/>
    </source>
</evidence>
<comment type="caution">
    <text evidence="8">The sequence shown here is derived from an EMBL/GenBank/DDBJ whole genome shotgun (WGS) entry which is preliminary data.</text>
</comment>
<keyword evidence="6" id="KW-0479">Metal-binding</keyword>
<dbReference type="InterPro" id="IPR001453">
    <property type="entry name" value="MoaB/Mog_dom"/>
</dbReference>
<dbReference type="RefSeq" id="WP_209351433.1">
    <property type="nucleotide sequence ID" value="NZ_JAGIYZ010000007.1"/>
</dbReference>
<keyword evidence="4 6" id="KW-0501">Molybdenum cofactor biosynthesis</keyword>
<dbReference type="InterPro" id="IPR036425">
    <property type="entry name" value="MoaB/Mog-like_dom_sf"/>
</dbReference>
<keyword evidence="9" id="KW-1185">Reference proteome</keyword>
<sequence length="376" mass="37042">MSTTPLRLTAPDAALAALLAHVGAPVPARHLLVAAALGHVLAEPLRAAGPVPAAPVALRDGWAVVAAETEGAGPYAPLPLMTTPRRVAAGDPLPTPANAVLPPFDLVLEGPFAQALQAIAPGEGVRGVGEEMGAGHVLRHAGERLAARDLPALAMLGVAGVAVRAPRCAWIATGDEIVADPTRDTLAPVFAALLGALGAELRVRPPVPDDPAAIAAALHAAVADHDVLLLVGGTGEGAGDRSAAGLADAGTLDVHGIGARPGMTAGGGAVACRPVLLLPGRAEDALAAWVLLLRPLLLDLMGVAAPTPATARLARSVASTVGLAELVPLRLGPDGAEPLALGALPAGALAAADGILVVPAASEGYEAGATIPICPL</sequence>
<dbReference type="PANTHER" id="PTHR10192">
    <property type="entry name" value="MOLYBDOPTERIN BIOSYNTHESIS PROTEIN"/>
    <property type="match status" value="1"/>
</dbReference>
<comment type="pathway">
    <text evidence="2 6">Cofactor biosynthesis; molybdopterin biosynthesis.</text>
</comment>
<dbReference type="InterPro" id="IPR036688">
    <property type="entry name" value="MoeA_C_domain_IV_sf"/>
</dbReference>
<dbReference type="Gene3D" id="2.170.190.11">
    <property type="entry name" value="Molybdopterin biosynthesis moea protein, domain 3"/>
    <property type="match status" value="1"/>
</dbReference>
<evidence type="ECO:0000256" key="6">
    <source>
        <dbReference type="RuleBase" id="RU365090"/>
    </source>
</evidence>
<dbReference type="InterPro" id="IPR038987">
    <property type="entry name" value="MoeA-like"/>
</dbReference>
<keyword evidence="6" id="KW-0460">Magnesium</keyword>
<evidence type="ECO:0000256" key="2">
    <source>
        <dbReference type="ARBA" id="ARBA00005046"/>
    </source>
</evidence>
<dbReference type="SUPFAM" id="SSF53218">
    <property type="entry name" value="Molybdenum cofactor biosynthesis proteins"/>
    <property type="match status" value="1"/>
</dbReference>
<dbReference type="Gene3D" id="2.40.340.10">
    <property type="entry name" value="MoeA, C-terminal, domain IV"/>
    <property type="match status" value="1"/>
</dbReference>
<dbReference type="SMART" id="SM00852">
    <property type="entry name" value="MoCF_biosynth"/>
    <property type="match status" value="1"/>
</dbReference>
<comment type="catalytic activity">
    <reaction evidence="5">
        <text>adenylyl-molybdopterin + molybdate = Mo-molybdopterin + AMP + H(+)</text>
        <dbReference type="Rhea" id="RHEA:35047"/>
        <dbReference type="ChEBI" id="CHEBI:15378"/>
        <dbReference type="ChEBI" id="CHEBI:36264"/>
        <dbReference type="ChEBI" id="CHEBI:62727"/>
        <dbReference type="ChEBI" id="CHEBI:71302"/>
        <dbReference type="ChEBI" id="CHEBI:456215"/>
        <dbReference type="EC" id="2.10.1.1"/>
    </reaction>
</comment>
<dbReference type="InterPro" id="IPR005111">
    <property type="entry name" value="MoeA_C_domain_IV"/>
</dbReference>
<dbReference type="Gene3D" id="3.90.105.10">
    <property type="entry name" value="Molybdopterin biosynthesis moea protein, domain 2"/>
    <property type="match status" value="1"/>
</dbReference>
<dbReference type="EC" id="2.10.1.1" evidence="6"/>
<dbReference type="Pfam" id="PF00994">
    <property type="entry name" value="MoCF_biosynth"/>
    <property type="match status" value="1"/>
</dbReference>
<dbReference type="Gene3D" id="3.40.980.10">
    <property type="entry name" value="MoaB/Mog-like domain"/>
    <property type="match status" value="1"/>
</dbReference>
<comment type="similarity">
    <text evidence="3 6">Belongs to the MoeA family.</text>
</comment>
<evidence type="ECO:0000256" key="4">
    <source>
        <dbReference type="ARBA" id="ARBA00023150"/>
    </source>
</evidence>
<evidence type="ECO:0000313" key="9">
    <source>
        <dbReference type="Proteomes" id="UP000680815"/>
    </source>
</evidence>
<accession>A0ABS4ART2</accession>
<comment type="cofactor">
    <cofactor evidence="6">
        <name>Mg(2+)</name>
        <dbReference type="ChEBI" id="CHEBI:18420"/>
    </cofactor>
</comment>
<dbReference type="SUPFAM" id="SSF63867">
    <property type="entry name" value="MoeA C-terminal domain-like"/>
    <property type="match status" value="1"/>
</dbReference>
<dbReference type="EMBL" id="JAGIYZ010000007">
    <property type="protein sequence ID" value="MBP0464055.1"/>
    <property type="molecule type" value="Genomic_DNA"/>
</dbReference>
<keyword evidence="6" id="KW-0500">Molybdenum</keyword>
<protein>
    <recommendedName>
        <fullName evidence="6">Molybdopterin molybdenumtransferase</fullName>
        <ecNumber evidence="6">2.10.1.1</ecNumber>
    </recommendedName>
</protein>
<evidence type="ECO:0000313" key="8">
    <source>
        <dbReference type="EMBL" id="MBP0464055.1"/>
    </source>
</evidence>
<dbReference type="Proteomes" id="UP000680815">
    <property type="component" value="Unassembled WGS sequence"/>
</dbReference>
<name>A0ABS4ART2_9PROT</name>